<reference evidence="1 2" key="1">
    <citation type="submission" date="2024-01" db="EMBL/GenBank/DDBJ databases">
        <title>The complete chloroplast genome sequence of Lithospermum erythrorhizon: insights into the phylogenetic relationship among Boraginaceae species and the maternal lineages of purple gromwells.</title>
        <authorList>
            <person name="Okada T."/>
            <person name="Watanabe K."/>
        </authorList>
    </citation>
    <scope>NUCLEOTIDE SEQUENCE [LARGE SCALE GENOMIC DNA]</scope>
</reference>
<name>A0AAV3QP86_LITER</name>
<comment type="caution">
    <text evidence="1">The sequence shown here is derived from an EMBL/GenBank/DDBJ whole genome shotgun (WGS) entry which is preliminary data.</text>
</comment>
<protein>
    <submittedName>
        <fullName evidence="1">Uncharacterized protein</fullName>
    </submittedName>
</protein>
<organism evidence="1 2">
    <name type="scientific">Lithospermum erythrorhizon</name>
    <name type="common">Purple gromwell</name>
    <name type="synonym">Lithospermum officinale var. erythrorhizon</name>
    <dbReference type="NCBI Taxonomy" id="34254"/>
    <lineage>
        <taxon>Eukaryota</taxon>
        <taxon>Viridiplantae</taxon>
        <taxon>Streptophyta</taxon>
        <taxon>Embryophyta</taxon>
        <taxon>Tracheophyta</taxon>
        <taxon>Spermatophyta</taxon>
        <taxon>Magnoliopsida</taxon>
        <taxon>eudicotyledons</taxon>
        <taxon>Gunneridae</taxon>
        <taxon>Pentapetalae</taxon>
        <taxon>asterids</taxon>
        <taxon>lamiids</taxon>
        <taxon>Boraginales</taxon>
        <taxon>Boraginaceae</taxon>
        <taxon>Boraginoideae</taxon>
        <taxon>Lithospermeae</taxon>
        <taxon>Lithospermum</taxon>
    </lineage>
</organism>
<evidence type="ECO:0000313" key="1">
    <source>
        <dbReference type="EMBL" id="GAA0165850.1"/>
    </source>
</evidence>
<proteinExistence type="predicted"/>
<gene>
    <name evidence="1" type="ORF">LIER_43733</name>
</gene>
<dbReference type="AlphaFoldDB" id="A0AAV3QP86"/>
<sequence length="145" mass="15442">MDVSPTRDLSNVSPQVLTLPQKVEVGRGCKDCISSSSALLAPRAALEQTAYTSFAPRADCLHFLSAYPRSGGNEEDLRVGPWPLGCSRSFPALAAGCFYFYDPSGWKFGPSPAYSGFGHGTVQRTPRGEHTGEATLGVAFQGGLR</sequence>
<evidence type="ECO:0000313" key="2">
    <source>
        <dbReference type="Proteomes" id="UP001454036"/>
    </source>
</evidence>
<dbReference type="Proteomes" id="UP001454036">
    <property type="component" value="Unassembled WGS sequence"/>
</dbReference>
<accession>A0AAV3QP86</accession>
<keyword evidence="2" id="KW-1185">Reference proteome</keyword>
<dbReference type="EMBL" id="BAABME010038142">
    <property type="protein sequence ID" value="GAA0165850.1"/>
    <property type="molecule type" value="Genomic_DNA"/>
</dbReference>